<proteinExistence type="predicted"/>
<keyword evidence="2" id="KW-1185">Reference proteome</keyword>
<dbReference type="AlphaFoldDB" id="A0A0C3K1I8"/>
<accession>A0A0C3K1I8</accession>
<dbReference type="HOGENOM" id="CLU_2850655_0_0_1"/>
<dbReference type="Proteomes" id="UP000054217">
    <property type="component" value="Unassembled WGS sequence"/>
</dbReference>
<reference evidence="1 2" key="1">
    <citation type="submission" date="2014-04" db="EMBL/GenBank/DDBJ databases">
        <authorList>
            <consortium name="DOE Joint Genome Institute"/>
            <person name="Kuo A."/>
            <person name="Kohler A."/>
            <person name="Costa M.D."/>
            <person name="Nagy L.G."/>
            <person name="Floudas D."/>
            <person name="Copeland A."/>
            <person name="Barry K.W."/>
            <person name="Cichocki N."/>
            <person name="Veneault-Fourrey C."/>
            <person name="LaButti K."/>
            <person name="Lindquist E.A."/>
            <person name="Lipzen A."/>
            <person name="Lundell T."/>
            <person name="Morin E."/>
            <person name="Murat C."/>
            <person name="Sun H."/>
            <person name="Tunlid A."/>
            <person name="Henrissat B."/>
            <person name="Grigoriev I.V."/>
            <person name="Hibbett D.S."/>
            <person name="Martin F."/>
            <person name="Nordberg H.P."/>
            <person name="Cantor M.N."/>
            <person name="Hua S.X."/>
        </authorList>
    </citation>
    <scope>NUCLEOTIDE SEQUENCE [LARGE SCALE GENOMIC DNA]</scope>
    <source>
        <strain evidence="1 2">Marx 270</strain>
    </source>
</reference>
<protein>
    <submittedName>
        <fullName evidence="1">Uncharacterized protein</fullName>
    </submittedName>
</protein>
<name>A0A0C3K1I8_PISTI</name>
<dbReference type="EMBL" id="KN831976">
    <property type="protein sequence ID" value="KIO03387.1"/>
    <property type="molecule type" value="Genomic_DNA"/>
</dbReference>
<evidence type="ECO:0000313" key="1">
    <source>
        <dbReference type="EMBL" id="KIO03387.1"/>
    </source>
</evidence>
<reference evidence="2" key="2">
    <citation type="submission" date="2015-01" db="EMBL/GenBank/DDBJ databases">
        <title>Evolutionary Origins and Diversification of the Mycorrhizal Mutualists.</title>
        <authorList>
            <consortium name="DOE Joint Genome Institute"/>
            <consortium name="Mycorrhizal Genomics Consortium"/>
            <person name="Kohler A."/>
            <person name="Kuo A."/>
            <person name="Nagy L.G."/>
            <person name="Floudas D."/>
            <person name="Copeland A."/>
            <person name="Barry K.W."/>
            <person name="Cichocki N."/>
            <person name="Veneault-Fourrey C."/>
            <person name="LaButti K."/>
            <person name="Lindquist E.A."/>
            <person name="Lipzen A."/>
            <person name="Lundell T."/>
            <person name="Morin E."/>
            <person name="Murat C."/>
            <person name="Riley R."/>
            <person name="Ohm R."/>
            <person name="Sun H."/>
            <person name="Tunlid A."/>
            <person name="Henrissat B."/>
            <person name="Grigoriev I.V."/>
            <person name="Hibbett D.S."/>
            <person name="Martin F."/>
        </authorList>
    </citation>
    <scope>NUCLEOTIDE SEQUENCE [LARGE SCALE GENOMIC DNA]</scope>
    <source>
        <strain evidence="2">Marx 270</strain>
    </source>
</reference>
<sequence>MISRQDSGTSGPCPQHVRSLSGRNIDLISSKASYTDDFYTQTPWLEQWHMQAGMEVDRTPHHHIR</sequence>
<gene>
    <name evidence="1" type="ORF">M404DRAFT_1001297</name>
</gene>
<evidence type="ECO:0000313" key="2">
    <source>
        <dbReference type="Proteomes" id="UP000054217"/>
    </source>
</evidence>
<dbReference type="InParanoid" id="A0A0C3K1I8"/>
<organism evidence="1 2">
    <name type="scientific">Pisolithus tinctorius Marx 270</name>
    <dbReference type="NCBI Taxonomy" id="870435"/>
    <lineage>
        <taxon>Eukaryota</taxon>
        <taxon>Fungi</taxon>
        <taxon>Dikarya</taxon>
        <taxon>Basidiomycota</taxon>
        <taxon>Agaricomycotina</taxon>
        <taxon>Agaricomycetes</taxon>
        <taxon>Agaricomycetidae</taxon>
        <taxon>Boletales</taxon>
        <taxon>Sclerodermatineae</taxon>
        <taxon>Pisolithaceae</taxon>
        <taxon>Pisolithus</taxon>
    </lineage>
</organism>